<dbReference type="Proteomes" id="UP001152755">
    <property type="component" value="Unassembled WGS sequence"/>
</dbReference>
<dbReference type="AlphaFoldDB" id="A0A9X4M4Y2"/>
<keyword evidence="1" id="KW-0472">Membrane</keyword>
<dbReference type="GO" id="GO:0051701">
    <property type="term" value="P:biological process involved in interaction with host"/>
    <property type="evidence" value="ECO:0007669"/>
    <property type="project" value="TreeGrafter"/>
</dbReference>
<keyword evidence="1" id="KW-1133">Transmembrane helix</keyword>
<feature type="transmembrane region" description="Helical" evidence="1">
    <location>
        <begin position="12"/>
        <end position="31"/>
    </location>
</feature>
<comment type="caution">
    <text evidence="4">The sequence shown here is derived from an EMBL/GenBank/DDBJ whole genome shotgun (WGS) entry which is preliminary data.</text>
</comment>
<feature type="domain" description="Mce/MlaD" evidence="2">
    <location>
        <begin position="38"/>
        <end position="114"/>
    </location>
</feature>
<dbReference type="InterPro" id="IPR003399">
    <property type="entry name" value="Mce/MlaD"/>
</dbReference>
<organism evidence="4 5">
    <name type="scientific">Speluncibacter jeojiensis</name>
    <dbReference type="NCBI Taxonomy" id="2710754"/>
    <lineage>
        <taxon>Bacteria</taxon>
        <taxon>Bacillati</taxon>
        <taxon>Actinomycetota</taxon>
        <taxon>Actinomycetes</taxon>
        <taxon>Mycobacteriales</taxon>
        <taxon>Speluncibacteraceae</taxon>
        <taxon>Speluncibacter</taxon>
    </lineage>
</organism>
<dbReference type="EMBL" id="JANRHA010000007">
    <property type="protein sequence ID" value="MDG3015303.1"/>
    <property type="molecule type" value="Genomic_DNA"/>
</dbReference>
<proteinExistence type="predicted"/>
<accession>A0A9X4M4Y2</accession>
<dbReference type="Pfam" id="PF11887">
    <property type="entry name" value="Mce4_CUP1"/>
    <property type="match status" value="1"/>
</dbReference>
<keyword evidence="1" id="KW-0812">Transmembrane</keyword>
<evidence type="ECO:0000259" key="2">
    <source>
        <dbReference type="Pfam" id="PF02470"/>
    </source>
</evidence>
<name>A0A9X4M4Y2_9ACTN</name>
<dbReference type="PANTHER" id="PTHR33371">
    <property type="entry name" value="INTERMEMBRANE PHOSPHOLIPID TRANSPORT SYSTEM BINDING PROTEIN MLAD-RELATED"/>
    <property type="match status" value="1"/>
</dbReference>
<evidence type="ECO:0000259" key="3">
    <source>
        <dbReference type="Pfam" id="PF11887"/>
    </source>
</evidence>
<dbReference type="InterPro" id="IPR052336">
    <property type="entry name" value="MlaD_Phospholipid_Transporter"/>
</dbReference>
<dbReference type="Pfam" id="PF02470">
    <property type="entry name" value="MlaD"/>
    <property type="match status" value="1"/>
</dbReference>
<dbReference type="GO" id="GO:0005576">
    <property type="term" value="C:extracellular region"/>
    <property type="evidence" value="ECO:0007669"/>
    <property type="project" value="TreeGrafter"/>
</dbReference>
<keyword evidence="5" id="KW-1185">Reference proteome</keyword>
<feature type="domain" description="Mammalian cell entry C-terminal" evidence="3">
    <location>
        <begin position="118"/>
        <end position="329"/>
    </location>
</feature>
<dbReference type="PANTHER" id="PTHR33371:SF17">
    <property type="entry name" value="MCE-FAMILY PROTEIN MCE1B"/>
    <property type="match status" value="1"/>
</dbReference>
<evidence type="ECO:0000313" key="5">
    <source>
        <dbReference type="Proteomes" id="UP001152755"/>
    </source>
</evidence>
<dbReference type="NCBIfam" id="TIGR00996">
    <property type="entry name" value="Mtu_fam_mce"/>
    <property type="match status" value="1"/>
</dbReference>
<dbReference type="RefSeq" id="WP_332520007.1">
    <property type="nucleotide sequence ID" value="NZ_JANRHA010000007.1"/>
</dbReference>
<evidence type="ECO:0000256" key="1">
    <source>
        <dbReference type="SAM" id="Phobius"/>
    </source>
</evidence>
<dbReference type="InterPro" id="IPR024516">
    <property type="entry name" value="Mce_C"/>
</dbReference>
<gene>
    <name evidence="4" type="ORF">NVS88_12165</name>
</gene>
<evidence type="ECO:0000313" key="4">
    <source>
        <dbReference type="EMBL" id="MDG3015303.1"/>
    </source>
</evidence>
<dbReference type="InterPro" id="IPR005693">
    <property type="entry name" value="Mce"/>
</dbReference>
<protein>
    <submittedName>
        <fullName evidence="4">MCE family protein</fullName>
    </submittedName>
</protein>
<reference evidence="4" key="1">
    <citation type="submission" date="2022-08" db="EMBL/GenBank/DDBJ databases">
        <title>Genome analysis of Corynebacteriales strain.</title>
        <authorList>
            <person name="Lee S.D."/>
        </authorList>
    </citation>
    <scope>NUCLEOTIDE SEQUENCE</scope>
    <source>
        <strain evidence="4">D3-21</strain>
    </source>
</reference>
<sequence length="342" mass="36220">MTTNLRAVGWRLAIFVAVMVTVLGGLVLVLGQYRFDDYTRYEAVFTDASGLKKGDFIRVAGVETGKVAGVRVDGADHAVVEMDVDSSYPLTTATRAVVRYANLVGDRYLALLPGPDAAQRLPAGARLGTDRTAPALNLDQLLGSFKPLFRALDPKQVNSLTQELIAVFQGEGGTVQDILAHTASLTNTIADRDEVVGQVVTNLNTVLGTVAGRDQDLSSALDKAQQLTGALAADNEHWGAALTRIDSGAAAVADLLTDAHTPLQGTVGQLRRTASQLDSGKQTLDSVITRLPTAYAALSRLGAYGNFFNYYLCGLRIKFTGADGSDVSTPMFGQTTGRCAPK</sequence>